<keyword evidence="6 7" id="KW-0472">Membrane</keyword>
<dbReference type="Pfam" id="PF21082">
    <property type="entry name" value="MS_channel_3rd"/>
    <property type="match status" value="1"/>
</dbReference>
<evidence type="ECO:0000256" key="7">
    <source>
        <dbReference type="RuleBase" id="RU369025"/>
    </source>
</evidence>
<protein>
    <recommendedName>
        <fullName evidence="7">Small-conductance mechanosensitive channel</fullName>
    </recommendedName>
</protein>
<comment type="caution">
    <text evidence="7">Lacks conserved residue(s) required for the propagation of feature annotation.</text>
</comment>
<dbReference type="InterPro" id="IPR023408">
    <property type="entry name" value="MscS_beta-dom_sf"/>
</dbReference>
<keyword evidence="11" id="KW-1185">Reference proteome</keyword>
<keyword evidence="7" id="KW-0407">Ion channel</keyword>
<evidence type="ECO:0000259" key="9">
    <source>
        <dbReference type="Pfam" id="PF21082"/>
    </source>
</evidence>
<feature type="domain" description="Mechanosensitive ion channel MscS C-terminal" evidence="9">
    <location>
        <begin position="311"/>
        <end position="391"/>
    </location>
</feature>
<evidence type="ECO:0000256" key="6">
    <source>
        <dbReference type="ARBA" id="ARBA00023136"/>
    </source>
</evidence>
<dbReference type="SUPFAM" id="SSF82689">
    <property type="entry name" value="Mechanosensitive channel protein MscS (YggB), C-terminal domain"/>
    <property type="match status" value="1"/>
</dbReference>
<keyword evidence="7" id="KW-0406">Ion transport</keyword>
<dbReference type="Pfam" id="PF00924">
    <property type="entry name" value="MS_channel_2nd"/>
    <property type="match status" value="1"/>
</dbReference>
<accession>A0ABT7FLA6</accession>
<dbReference type="Gene3D" id="2.30.30.60">
    <property type="match status" value="1"/>
</dbReference>
<evidence type="ECO:0000313" key="10">
    <source>
        <dbReference type="EMBL" id="MDK3075906.1"/>
    </source>
</evidence>
<feature type="transmembrane region" description="Helical" evidence="7">
    <location>
        <begin position="193"/>
        <end position="214"/>
    </location>
</feature>
<gene>
    <name evidence="10" type="ORF">QO034_22910</name>
</gene>
<dbReference type="SUPFAM" id="SSF50182">
    <property type="entry name" value="Sm-like ribonucleoproteins"/>
    <property type="match status" value="1"/>
</dbReference>
<comment type="subcellular location">
    <subcellularLocation>
        <location evidence="7">Cell inner membrane</location>
        <topology evidence="7">Multi-pass membrane protein</topology>
    </subcellularLocation>
    <subcellularLocation>
        <location evidence="1">Cell membrane</location>
        <topology evidence="1">Multi-pass membrane protein</topology>
    </subcellularLocation>
</comment>
<name>A0ABT7FLA6_9RHOB</name>
<dbReference type="Proteomes" id="UP001227126">
    <property type="component" value="Unassembled WGS sequence"/>
</dbReference>
<dbReference type="PANTHER" id="PTHR30221">
    <property type="entry name" value="SMALL-CONDUCTANCE MECHANOSENSITIVE CHANNEL"/>
    <property type="match status" value="1"/>
</dbReference>
<comment type="function">
    <text evidence="7">Mechanosensitive channel that participates in the regulation of osmotic pressure changes within the cell, opening in response to stretch forces in the membrane lipid bilayer, without the need for other proteins. Contributes to normal resistance to hypoosmotic shock. Forms an ion channel of 1.0 nanosiemens conductance with a slight preference for anions.</text>
</comment>
<keyword evidence="4 7" id="KW-0812">Transmembrane</keyword>
<evidence type="ECO:0000259" key="8">
    <source>
        <dbReference type="Pfam" id="PF00924"/>
    </source>
</evidence>
<evidence type="ECO:0000256" key="1">
    <source>
        <dbReference type="ARBA" id="ARBA00004651"/>
    </source>
</evidence>
<dbReference type="InterPro" id="IPR045275">
    <property type="entry name" value="MscS_archaea/bacteria_type"/>
</dbReference>
<dbReference type="InterPro" id="IPR006685">
    <property type="entry name" value="MscS_channel_2nd"/>
</dbReference>
<keyword evidence="5 7" id="KW-1133">Transmembrane helix</keyword>
<keyword evidence="7" id="KW-0997">Cell inner membrane</keyword>
<feature type="domain" description="Mechanosensitive ion channel MscS" evidence="8">
    <location>
        <begin position="239"/>
        <end position="305"/>
    </location>
</feature>
<keyword evidence="7" id="KW-0813">Transport</keyword>
<dbReference type="Gene3D" id="1.10.287.1260">
    <property type="match status" value="1"/>
</dbReference>
<evidence type="ECO:0000256" key="3">
    <source>
        <dbReference type="ARBA" id="ARBA00022475"/>
    </source>
</evidence>
<dbReference type="PANTHER" id="PTHR30221:SF1">
    <property type="entry name" value="SMALL-CONDUCTANCE MECHANOSENSITIVE CHANNEL"/>
    <property type="match status" value="1"/>
</dbReference>
<evidence type="ECO:0000256" key="2">
    <source>
        <dbReference type="ARBA" id="ARBA00008017"/>
    </source>
</evidence>
<proteinExistence type="inferred from homology"/>
<dbReference type="InterPro" id="IPR049278">
    <property type="entry name" value="MS_channel_C"/>
</dbReference>
<dbReference type="Gene3D" id="3.30.70.100">
    <property type="match status" value="1"/>
</dbReference>
<dbReference type="RefSeq" id="WP_284487817.1">
    <property type="nucleotide sequence ID" value="NZ_JASNJE010000064.1"/>
</dbReference>
<comment type="subunit">
    <text evidence="7">Homoheptamer.</text>
</comment>
<organism evidence="10 11">
    <name type="scientific">Sedimentitalea xiamensis</name>
    <dbReference type="NCBI Taxonomy" id="3050037"/>
    <lineage>
        <taxon>Bacteria</taxon>
        <taxon>Pseudomonadati</taxon>
        <taxon>Pseudomonadota</taxon>
        <taxon>Alphaproteobacteria</taxon>
        <taxon>Rhodobacterales</taxon>
        <taxon>Paracoccaceae</taxon>
        <taxon>Sedimentitalea</taxon>
    </lineage>
</organism>
<evidence type="ECO:0000256" key="5">
    <source>
        <dbReference type="ARBA" id="ARBA00022989"/>
    </source>
</evidence>
<sequence>MAQVTPGLDPVQHSRSMAIDPDVTERDLGYHLVALDAEQIAEVAEVWRKRVQNKLAEIAAIASASEAAGEGKSEALSEALYRANQENIRNFSHYLRVLISLQSKGAEEDLLSSHWNYVHGFIADLIVSFRLSTLSRISWEWFTSGRGGLRALVVFVQFVLILFVTVFAARFLSRITASWLAQRKVSDQLALQLLPNAVFLIGLTCGAILALLVLGIDVTVTLAIVGGFGFLIAFVFQSILPNLSSGIVLQAVNPYQRGDLVSIDTVFGEVEEFNAVSTTVRTFDNRQVIIPNSKVWQNAIENHSKFPVRRIDLVFGIRYEDDIELAKETLLEVVNANELCLPKPAPRVFVGALETSSVNIYCRPWVRNEDYWEVLWELTESSKLQLEQAGICIAFPQQEVHIRTPASFCEKENG</sequence>
<feature type="transmembrane region" description="Helical" evidence="7">
    <location>
        <begin position="220"/>
        <end position="240"/>
    </location>
</feature>
<evidence type="ECO:0000313" key="11">
    <source>
        <dbReference type="Proteomes" id="UP001227126"/>
    </source>
</evidence>
<comment type="caution">
    <text evidence="10">The sequence shown here is derived from an EMBL/GenBank/DDBJ whole genome shotgun (WGS) entry which is preliminary data.</text>
</comment>
<evidence type="ECO:0000256" key="4">
    <source>
        <dbReference type="ARBA" id="ARBA00022692"/>
    </source>
</evidence>
<dbReference type="InterPro" id="IPR010920">
    <property type="entry name" value="LSM_dom_sf"/>
</dbReference>
<comment type="similarity">
    <text evidence="2 7">Belongs to the MscS (TC 1.A.23) family.</text>
</comment>
<feature type="transmembrane region" description="Helical" evidence="7">
    <location>
        <begin position="151"/>
        <end position="172"/>
    </location>
</feature>
<keyword evidence="3" id="KW-1003">Cell membrane</keyword>
<dbReference type="InterPro" id="IPR011066">
    <property type="entry name" value="MscS_channel_C_sf"/>
</dbReference>
<dbReference type="EMBL" id="JASNJE010000064">
    <property type="protein sequence ID" value="MDK3075906.1"/>
    <property type="molecule type" value="Genomic_DNA"/>
</dbReference>
<reference evidence="10 11" key="1">
    <citation type="submission" date="2023-05" db="EMBL/GenBank/DDBJ databases">
        <title>Sedimentitalea sp. nov. JM2-8.</title>
        <authorList>
            <person name="Huang J."/>
        </authorList>
    </citation>
    <scope>NUCLEOTIDE SEQUENCE [LARGE SCALE GENOMIC DNA]</scope>
    <source>
        <strain evidence="10 11">JM2-8</strain>
    </source>
</reference>